<comment type="caution">
    <text evidence="1">The sequence shown here is derived from an EMBL/GenBank/DDBJ whole genome shotgun (WGS) entry which is preliminary data.</text>
</comment>
<proteinExistence type="predicted"/>
<protein>
    <recommendedName>
        <fullName evidence="3">Toxin-antitoxin system, toxin component, RelE family</fullName>
    </recommendedName>
</protein>
<evidence type="ECO:0008006" key="3">
    <source>
        <dbReference type="Google" id="ProtNLM"/>
    </source>
</evidence>
<name>C9LY33_SELS3</name>
<dbReference type="Proteomes" id="UP000003505">
    <property type="component" value="Unassembled WGS sequence"/>
</dbReference>
<dbReference type="EMBL" id="ACKP02000050">
    <property type="protein sequence ID" value="EEX76227.1"/>
    <property type="molecule type" value="Genomic_DNA"/>
</dbReference>
<sequence length="69" mass="7840">MRAATASHWAHTPTRILKIKLKRSGIRIVYKLVQDRDHMLIIVIGLRSDSAVYKTAARRIAKLDEDALS</sequence>
<evidence type="ECO:0000313" key="2">
    <source>
        <dbReference type="Proteomes" id="UP000003505"/>
    </source>
</evidence>
<dbReference type="Gene3D" id="3.30.2310.20">
    <property type="entry name" value="RelE-like"/>
    <property type="match status" value="1"/>
</dbReference>
<gene>
    <name evidence="1" type="ORF">SELSPUOL_02392</name>
</gene>
<organism evidence="1 2">
    <name type="scientific">Selenomonas sputigena (strain ATCC 35185 / DSM 20758 / CCUG 44933 / VPI D19B-28)</name>
    <dbReference type="NCBI Taxonomy" id="546271"/>
    <lineage>
        <taxon>Bacteria</taxon>
        <taxon>Bacillati</taxon>
        <taxon>Bacillota</taxon>
        <taxon>Negativicutes</taxon>
        <taxon>Selenomonadales</taxon>
        <taxon>Selenomonadaceae</taxon>
        <taxon>Selenomonas</taxon>
    </lineage>
</organism>
<dbReference type="InterPro" id="IPR035093">
    <property type="entry name" value="RelE/ParE_toxin_dom_sf"/>
</dbReference>
<accession>C9LY33</accession>
<reference evidence="1 2" key="1">
    <citation type="submission" date="2009-09" db="EMBL/GenBank/DDBJ databases">
        <authorList>
            <person name="Weinstock G."/>
            <person name="Sodergren E."/>
            <person name="Clifton S."/>
            <person name="Fulton L."/>
            <person name="Fulton B."/>
            <person name="Courtney L."/>
            <person name="Fronick C."/>
            <person name="Harrison M."/>
            <person name="Strong C."/>
            <person name="Farmer C."/>
            <person name="Delahaunty K."/>
            <person name="Markovic C."/>
            <person name="Hall O."/>
            <person name="Minx P."/>
            <person name="Tomlinson C."/>
            <person name="Mitreva M."/>
            <person name="Nelson J."/>
            <person name="Hou S."/>
            <person name="Wollam A."/>
            <person name="Pepin K.H."/>
            <person name="Johnson M."/>
            <person name="Bhonagiri V."/>
            <person name="Nash W.E."/>
            <person name="Warren W."/>
            <person name="Chinwalla A."/>
            <person name="Mardis E.R."/>
            <person name="Wilson R.K."/>
        </authorList>
    </citation>
    <scope>NUCLEOTIDE SEQUENCE [LARGE SCALE GENOMIC DNA]</scope>
    <source>
        <strain evidence="2">ATCC 35185 / DSM 20758 / VPI D19B-28</strain>
    </source>
</reference>
<dbReference type="AlphaFoldDB" id="C9LY33"/>
<evidence type="ECO:0000313" key="1">
    <source>
        <dbReference type="EMBL" id="EEX76227.1"/>
    </source>
</evidence>